<comment type="similarity">
    <text evidence="2">Belongs to the sulfatase family.</text>
</comment>
<dbReference type="Pfam" id="PF00884">
    <property type="entry name" value="Sulfatase"/>
    <property type="match status" value="1"/>
</dbReference>
<dbReference type="Gene3D" id="3.40.720.10">
    <property type="entry name" value="Alkaline Phosphatase, subunit A"/>
    <property type="match status" value="1"/>
</dbReference>
<dbReference type="PROSITE" id="PS00149">
    <property type="entry name" value="SULFATASE_2"/>
    <property type="match status" value="1"/>
</dbReference>
<dbReference type="InterPro" id="IPR000917">
    <property type="entry name" value="Sulfatase_N"/>
</dbReference>
<evidence type="ECO:0000256" key="5">
    <source>
        <dbReference type="ARBA" id="ARBA00022801"/>
    </source>
</evidence>
<dbReference type="InterPro" id="IPR017850">
    <property type="entry name" value="Alkaline_phosphatase_core_sf"/>
</dbReference>
<reference evidence="9 10" key="1">
    <citation type="submission" date="2018-10" db="EMBL/GenBank/DDBJ databases">
        <title>Genomic Encyclopedia of Archaeal and Bacterial Type Strains, Phase II (KMG-II): from individual species to whole genera.</title>
        <authorList>
            <person name="Goeker M."/>
        </authorList>
    </citation>
    <scope>NUCLEOTIDE SEQUENCE [LARGE SCALE GENOMIC DNA]</scope>
    <source>
        <strain evidence="9 10">DSM 14219</strain>
    </source>
</reference>
<evidence type="ECO:0000256" key="2">
    <source>
        <dbReference type="ARBA" id="ARBA00008779"/>
    </source>
</evidence>
<dbReference type="PANTHER" id="PTHR45953:SF1">
    <property type="entry name" value="IDURONATE 2-SULFATASE"/>
    <property type="match status" value="1"/>
</dbReference>
<organism evidence="9 10">
    <name type="scientific">Chryseobacterium defluvii</name>
    <dbReference type="NCBI Taxonomy" id="160396"/>
    <lineage>
        <taxon>Bacteria</taxon>
        <taxon>Pseudomonadati</taxon>
        <taxon>Bacteroidota</taxon>
        <taxon>Flavobacteriia</taxon>
        <taxon>Flavobacteriales</taxon>
        <taxon>Weeksellaceae</taxon>
        <taxon>Chryseobacterium group</taxon>
        <taxon>Chryseobacterium</taxon>
    </lineage>
</organism>
<keyword evidence="4 7" id="KW-0732">Signal</keyword>
<keyword evidence="6" id="KW-0106">Calcium</keyword>
<dbReference type="EMBL" id="RBXB01000002">
    <property type="protein sequence ID" value="RKS97264.1"/>
    <property type="molecule type" value="Genomic_DNA"/>
</dbReference>
<keyword evidence="5" id="KW-0378">Hydrolase</keyword>
<comment type="caution">
    <text evidence="9">The sequence shown here is derived from an EMBL/GenBank/DDBJ whole genome shotgun (WGS) entry which is preliminary data.</text>
</comment>
<keyword evidence="3" id="KW-0479">Metal-binding</keyword>
<evidence type="ECO:0000256" key="1">
    <source>
        <dbReference type="ARBA" id="ARBA00001913"/>
    </source>
</evidence>
<proteinExistence type="inferred from homology"/>
<evidence type="ECO:0000313" key="9">
    <source>
        <dbReference type="EMBL" id="RKS97264.1"/>
    </source>
</evidence>
<evidence type="ECO:0000256" key="6">
    <source>
        <dbReference type="ARBA" id="ARBA00022837"/>
    </source>
</evidence>
<evidence type="ECO:0000256" key="7">
    <source>
        <dbReference type="SAM" id="SignalP"/>
    </source>
</evidence>
<dbReference type="RefSeq" id="WP_228434750.1">
    <property type="nucleotide sequence ID" value="NZ_RBXB01000002.1"/>
</dbReference>
<dbReference type="AlphaFoldDB" id="A0A495SBI5"/>
<dbReference type="Proteomes" id="UP000272428">
    <property type="component" value="Unassembled WGS sequence"/>
</dbReference>
<gene>
    <name evidence="9" type="ORF">BCF58_1381</name>
</gene>
<comment type="cofactor">
    <cofactor evidence="1">
        <name>Ca(2+)</name>
        <dbReference type="ChEBI" id="CHEBI:29108"/>
    </cofactor>
</comment>
<evidence type="ECO:0000256" key="4">
    <source>
        <dbReference type="ARBA" id="ARBA00022729"/>
    </source>
</evidence>
<dbReference type="GO" id="GO:0046872">
    <property type="term" value="F:metal ion binding"/>
    <property type="evidence" value="ECO:0007669"/>
    <property type="project" value="UniProtKB-KW"/>
</dbReference>
<feature type="domain" description="Sulfatase N-terminal" evidence="8">
    <location>
        <begin position="45"/>
        <end position="414"/>
    </location>
</feature>
<feature type="chain" id="PRO_5019855849" evidence="7">
    <location>
        <begin position="24"/>
        <end position="532"/>
    </location>
</feature>
<dbReference type="InterPro" id="IPR024607">
    <property type="entry name" value="Sulfatase_CS"/>
</dbReference>
<name>A0A495SBI5_9FLAO</name>
<dbReference type="CDD" id="cd16030">
    <property type="entry name" value="iduronate-2-sulfatase"/>
    <property type="match status" value="1"/>
</dbReference>
<sequence length="532" mass="61158">MKYQNFIKAIWALSLCCMVMSFSENPGSKKNPVRKVKPTQKQQRPNVLFIPIDDLRPDTGCYGNKIIKTPNIDRLAKRGVVFNRAYCQQAVCNPSRASLLTGLRPDSTQVWDLKTDLRQKMPDVVTLPQIFKNNGYYTVGIGKAFHNDYPDAFSWNEDLHVDGFPFDPDATYQLTDNLIIQKEKELAILRSGKATFDKYGFIYVKANSTEKADVNDDAYYDGAQTSMAIRKLKELKQKEEPFFFSVGYYRPHLPFNAPKKYWDLYNPNDIPLARNQFVPKNAPDFALYGDEELRGYTDRADLPSPWDPPYDVEKQRHLLHAYYASVSYTDAQIGRLLDALDELGLSDNTIVVLWGDHGWKLGEHNSWGKQSNYEIDTRVPLIISGAGVQAKGKKSNALTEFVDIYPTLCDMTGITIPDYLQGTSMKPLLTDPDRRWKTAAYSQYLMGRFGPKEKRKPEKMGYAIRTDKYRYVEWFEWNKETSKPGAYLARELYDHTNDPDENVNIAGEKANKKLINQLSLQLKKGWRYSKPQ</sequence>
<evidence type="ECO:0000313" key="10">
    <source>
        <dbReference type="Proteomes" id="UP000272428"/>
    </source>
</evidence>
<evidence type="ECO:0000256" key="3">
    <source>
        <dbReference type="ARBA" id="ARBA00022723"/>
    </source>
</evidence>
<feature type="signal peptide" evidence="7">
    <location>
        <begin position="1"/>
        <end position="23"/>
    </location>
</feature>
<dbReference type="InterPro" id="IPR035874">
    <property type="entry name" value="IDS"/>
</dbReference>
<evidence type="ECO:0000259" key="8">
    <source>
        <dbReference type="Pfam" id="PF00884"/>
    </source>
</evidence>
<dbReference type="SUPFAM" id="SSF53649">
    <property type="entry name" value="Alkaline phosphatase-like"/>
    <property type="match status" value="1"/>
</dbReference>
<protein>
    <submittedName>
        <fullName evidence="9">Iduronate 2-sulfatase</fullName>
    </submittedName>
</protein>
<accession>A0A495SBI5</accession>
<keyword evidence="10" id="KW-1185">Reference proteome</keyword>
<dbReference type="GO" id="GO:0004423">
    <property type="term" value="F:iduronate-2-sulfatase activity"/>
    <property type="evidence" value="ECO:0007669"/>
    <property type="project" value="InterPro"/>
</dbReference>
<dbReference type="GO" id="GO:0005737">
    <property type="term" value="C:cytoplasm"/>
    <property type="evidence" value="ECO:0007669"/>
    <property type="project" value="TreeGrafter"/>
</dbReference>
<dbReference type="PANTHER" id="PTHR45953">
    <property type="entry name" value="IDURONATE 2-SULFATASE"/>
    <property type="match status" value="1"/>
</dbReference>